<protein>
    <submittedName>
        <fullName evidence="1">Uncharacterized protein</fullName>
    </submittedName>
</protein>
<gene>
    <name evidence="1" type="ORF">HOP59_17025</name>
</gene>
<reference evidence="1 2" key="1">
    <citation type="journal article" date="2021" name="Front. Microbiol.">
        <title>Aerobic Denitrification and Heterotrophic Sulfur Oxidation in the Genus Halomonas Revealed by Six Novel Species Characterizations and Genome-Based Analysis.</title>
        <authorList>
            <person name="Wang L."/>
            <person name="Shao Z."/>
        </authorList>
    </citation>
    <scope>NUCLEOTIDE SEQUENCE [LARGE SCALE GENOMIC DNA]</scope>
    <source>
        <strain evidence="1 2">MCCC 1A11058</strain>
    </source>
</reference>
<dbReference type="EMBL" id="JABFTV010000009">
    <property type="protein sequence ID" value="MCE8025831.1"/>
    <property type="molecule type" value="Genomic_DNA"/>
</dbReference>
<organism evidence="1 2">
    <name type="scientific">Billgrantia aerodenitrificans</name>
    <dbReference type="NCBI Taxonomy" id="2733483"/>
    <lineage>
        <taxon>Bacteria</taxon>
        <taxon>Pseudomonadati</taxon>
        <taxon>Pseudomonadota</taxon>
        <taxon>Gammaproteobacteria</taxon>
        <taxon>Oceanospirillales</taxon>
        <taxon>Halomonadaceae</taxon>
        <taxon>Billgrantia</taxon>
    </lineage>
</organism>
<accession>A0ABS9AVQ5</accession>
<dbReference type="RefSeq" id="WP_234254761.1">
    <property type="nucleotide sequence ID" value="NZ_JABFTV010000009.1"/>
</dbReference>
<evidence type="ECO:0000313" key="2">
    <source>
        <dbReference type="Proteomes" id="UP001320272"/>
    </source>
</evidence>
<comment type="caution">
    <text evidence="1">The sequence shown here is derived from an EMBL/GenBank/DDBJ whole genome shotgun (WGS) entry which is preliminary data.</text>
</comment>
<dbReference type="Proteomes" id="UP001320272">
    <property type="component" value="Unassembled WGS sequence"/>
</dbReference>
<sequence>MAEFQREHRYWVVKRKHLTPELDEELRLWLEQIGHPPMECVCVESGWPIYEETWENVQRMAGGRPSIGQERDALETRLRHREGLVRRAIQKEEQYSTAPWRRMWSGCPSCWSAP</sequence>
<proteinExistence type="predicted"/>
<keyword evidence="2" id="KW-1185">Reference proteome</keyword>
<name>A0ABS9AVQ5_9GAMM</name>
<evidence type="ECO:0000313" key="1">
    <source>
        <dbReference type="EMBL" id="MCE8025831.1"/>
    </source>
</evidence>